<protein>
    <submittedName>
        <fullName evidence="1">Uncharacterized protein</fullName>
    </submittedName>
</protein>
<dbReference type="AlphaFoldDB" id="G3H7R0"/>
<evidence type="ECO:0000313" key="1">
    <source>
        <dbReference type="EMBL" id="EGV96722.1"/>
    </source>
</evidence>
<dbReference type="Proteomes" id="UP000001075">
    <property type="component" value="Unassembled WGS sequence"/>
</dbReference>
<evidence type="ECO:0000313" key="2">
    <source>
        <dbReference type="Proteomes" id="UP000001075"/>
    </source>
</evidence>
<accession>G3H7R0</accession>
<sequence length="50" mass="5628">MDQELLTIFGFNNYVSLEGSREQLPLLGNLYSITVLDQDSTHTTQAGKIR</sequence>
<proteinExistence type="predicted"/>
<gene>
    <name evidence="1" type="ORF">I79_006396</name>
</gene>
<organism evidence="1 2">
    <name type="scientific">Cricetulus griseus</name>
    <name type="common">Chinese hamster</name>
    <name type="synonym">Cricetulus barabensis griseus</name>
    <dbReference type="NCBI Taxonomy" id="10029"/>
    <lineage>
        <taxon>Eukaryota</taxon>
        <taxon>Metazoa</taxon>
        <taxon>Chordata</taxon>
        <taxon>Craniata</taxon>
        <taxon>Vertebrata</taxon>
        <taxon>Euteleostomi</taxon>
        <taxon>Mammalia</taxon>
        <taxon>Eutheria</taxon>
        <taxon>Euarchontoglires</taxon>
        <taxon>Glires</taxon>
        <taxon>Rodentia</taxon>
        <taxon>Myomorpha</taxon>
        <taxon>Muroidea</taxon>
        <taxon>Cricetidae</taxon>
        <taxon>Cricetinae</taxon>
        <taxon>Cricetulus</taxon>
    </lineage>
</organism>
<name>G3H7R0_CRIGR</name>
<dbReference type="InParanoid" id="G3H7R0"/>
<dbReference type="EMBL" id="JH000200">
    <property type="protein sequence ID" value="EGV96722.1"/>
    <property type="molecule type" value="Genomic_DNA"/>
</dbReference>
<reference evidence="2" key="1">
    <citation type="journal article" date="2011" name="Nat. Biotechnol.">
        <title>The genomic sequence of the Chinese hamster ovary (CHO)-K1 cell line.</title>
        <authorList>
            <person name="Xu X."/>
            <person name="Nagarajan H."/>
            <person name="Lewis N.E."/>
            <person name="Pan S."/>
            <person name="Cai Z."/>
            <person name="Liu X."/>
            <person name="Chen W."/>
            <person name="Xie M."/>
            <person name="Wang W."/>
            <person name="Hammond S."/>
            <person name="Andersen M.R."/>
            <person name="Neff N."/>
            <person name="Passarelli B."/>
            <person name="Koh W."/>
            <person name="Fan H.C."/>
            <person name="Wang J."/>
            <person name="Gui Y."/>
            <person name="Lee K.H."/>
            <person name="Betenbaugh M.J."/>
            <person name="Quake S.R."/>
            <person name="Famili I."/>
            <person name="Palsson B.O."/>
            <person name="Wang J."/>
        </authorList>
    </citation>
    <scope>NUCLEOTIDE SEQUENCE [LARGE SCALE GENOMIC DNA]</scope>
    <source>
        <strain evidence="2">CHO K1 cell line</strain>
    </source>
</reference>